<reference evidence="5 6" key="1">
    <citation type="submission" date="2015-09" db="EMBL/GenBank/DDBJ databases">
        <authorList>
            <consortium name="Pathogen Informatics"/>
        </authorList>
    </citation>
    <scope>NUCLEOTIDE SEQUENCE [LARGE SCALE GENOMIC DNA]</scope>
    <source>
        <strain evidence="3 6">2789STDY5608868</strain>
        <strain evidence="4 5">2789STDY5834908</strain>
    </source>
</reference>
<dbReference type="InterPro" id="IPR012340">
    <property type="entry name" value="NA-bd_OB-fold"/>
</dbReference>
<proteinExistence type="predicted"/>
<evidence type="ECO:0000313" key="4">
    <source>
        <dbReference type="EMBL" id="CUP00131.1"/>
    </source>
</evidence>
<protein>
    <submittedName>
        <fullName evidence="3">Single-stranded DNA-binding protein</fullName>
    </submittedName>
</protein>
<evidence type="ECO:0000313" key="5">
    <source>
        <dbReference type="Proteomes" id="UP000095564"/>
    </source>
</evidence>
<dbReference type="Proteomes" id="UP000095564">
    <property type="component" value="Unassembled WGS sequence"/>
</dbReference>
<sequence>MSRHNEIILYGKMHKDPLIRLTDDGDFVMARFSLDTIIGDRDMQSYVDKLRYQQPWILARDSEIIEKISDYHKNDMIYLKGVLTTQEIIKRPTCPNCQSPIPIDKANATYITPIFIKRMEQNVTDAQALELLKDSCEISNQAMIVGTLCRDPQSFTSKKGKTTTNYQLAVNRKYFIKDGDPMVKTDYPWVRSYDKIAKNDAEALSTNSEVLIDGFINSRIPTRKLTCEACGHSFDWNDLPVLEIIPYSVEYLKNCKSLEEIDKEKDELAENLVDQILKE</sequence>
<name>A0A173V0W1_ANAHA</name>
<evidence type="ECO:0000313" key="3">
    <source>
        <dbReference type="EMBL" id="CUN20206.1"/>
    </source>
</evidence>
<dbReference type="OrthoDB" id="2052292at2"/>
<dbReference type="RefSeq" id="WP_044922624.1">
    <property type="nucleotide sequence ID" value="NZ_CYXT01000048.1"/>
</dbReference>
<dbReference type="Gene3D" id="2.40.50.140">
    <property type="entry name" value="Nucleic acid-binding proteins"/>
    <property type="match status" value="1"/>
</dbReference>
<dbReference type="SUPFAM" id="SSF50249">
    <property type="entry name" value="Nucleic acid-binding proteins"/>
    <property type="match status" value="1"/>
</dbReference>
<dbReference type="Pfam" id="PF00436">
    <property type="entry name" value="SSB"/>
    <property type="match status" value="1"/>
</dbReference>
<organism evidence="3 6">
    <name type="scientific">Anaerostipes hadrus</name>
    <dbReference type="NCBI Taxonomy" id="649756"/>
    <lineage>
        <taxon>Bacteria</taxon>
        <taxon>Bacillati</taxon>
        <taxon>Bacillota</taxon>
        <taxon>Clostridia</taxon>
        <taxon>Lachnospirales</taxon>
        <taxon>Lachnospiraceae</taxon>
        <taxon>Anaerostipes</taxon>
    </lineage>
</organism>
<evidence type="ECO:0000313" key="6">
    <source>
        <dbReference type="Proteomes" id="UP000095598"/>
    </source>
</evidence>
<dbReference type="InterPro" id="IPR000424">
    <property type="entry name" value="Primosome_PriB/ssb"/>
</dbReference>
<gene>
    <name evidence="3" type="ORF">ERS852425_03304</name>
    <name evidence="4" type="ORF">ERS852520_00387</name>
</gene>
<dbReference type="AlphaFoldDB" id="A0A173V0W1"/>
<dbReference type="Proteomes" id="UP000095598">
    <property type="component" value="Unassembled WGS sequence"/>
</dbReference>
<dbReference type="EMBL" id="CYXT01000048">
    <property type="protein sequence ID" value="CUN20206.1"/>
    <property type="molecule type" value="Genomic_DNA"/>
</dbReference>
<keyword evidence="1 2" id="KW-0238">DNA-binding</keyword>
<dbReference type="GO" id="GO:0003697">
    <property type="term" value="F:single-stranded DNA binding"/>
    <property type="evidence" value="ECO:0007669"/>
    <property type="project" value="InterPro"/>
</dbReference>
<evidence type="ECO:0000256" key="2">
    <source>
        <dbReference type="PROSITE-ProRule" id="PRU00252"/>
    </source>
</evidence>
<dbReference type="PROSITE" id="PS50935">
    <property type="entry name" value="SSB"/>
    <property type="match status" value="2"/>
</dbReference>
<evidence type="ECO:0000256" key="1">
    <source>
        <dbReference type="ARBA" id="ARBA00023125"/>
    </source>
</evidence>
<dbReference type="EMBL" id="CZAU01000002">
    <property type="protein sequence ID" value="CUP00131.1"/>
    <property type="molecule type" value="Genomic_DNA"/>
</dbReference>
<accession>A0A173V0W1</accession>